<accession>A0A415C2Q4</accession>
<gene>
    <name evidence="1" type="ORF">DW137_09260</name>
</gene>
<dbReference type="RefSeq" id="WP_117658396.1">
    <property type="nucleotide sequence ID" value="NZ_QRLK01000009.1"/>
</dbReference>
<dbReference type="Proteomes" id="UP000283727">
    <property type="component" value="Unassembled WGS sequence"/>
</dbReference>
<organism evidence="1 2">
    <name type="scientific">Bifidobacterium bifidum</name>
    <dbReference type="NCBI Taxonomy" id="1681"/>
    <lineage>
        <taxon>Bacteria</taxon>
        <taxon>Bacillati</taxon>
        <taxon>Actinomycetota</taxon>
        <taxon>Actinomycetes</taxon>
        <taxon>Bifidobacteriales</taxon>
        <taxon>Bifidobacteriaceae</taxon>
        <taxon>Bifidobacterium</taxon>
    </lineage>
</organism>
<evidence type="ECO:0000313" key="1">
    <source>
        <dbReference type="EMBL" id="RHJ22010.1"/>
    </source>
</evidence>
<dbReference type="EMBL" id="QRLR01000006">
    <property type="protein sequence ID" value="RHJ22010.1"/>
    <property type="molecule type" value="Genomic_DNA"/>
</dbReference>
<dbReference type="AlphaFoldDB" id="A0A415C2Q4"/>
<protein>
    <submittedName>
        <fullName evidence="1">Uncharacterized protein</fullName>
    </submittedName>
</protein>
<reference evidence="1 2" key="1">
    <citation type="submission" date="2018-08" db="EMBL/GenBank/DDBJ databases">
        <title>A genome reference for cultivated species of the human gut microbiota.</title>
        <authorList>
            <person name="Zou Y."/>
            <person name="Xue W."/>
            <person name="Luo G."/>
        </authorList>
    </citation>
    <scope>NUCLEOTIDE SEQUENCE [LARGE SCALE GENOMIC DNA]</scope>
    <source>
        <strain evidence="1 2">AM12-10</strain>
    </source>
</reference>
<evidence type="ECO:0000313" key="2">
    <source>
        <dbReference type="Proteomes" id="UP000283727"/>
    </source>
</evidence>
<sequence length="164" mass="18662">MNGHETISGTTVLTRIGYSHHGGKQFAPYFPPKAVIAEHLDFAAHHGGRVLWVYSMQNSSSLKDIDHIILWALKTDLMLIGDVAASGKYYDPEEWDDESYRRPKPWNVMPGRFWFALDNVRQFKGLAPADYVYVTETEKKPLSEVNYRNGRIPVARIIPKEGAD</sequence>
<name>A0A415C2Q4_BIFBI</name>
<comment type="caution">
    <text evidence="1">The sequence shown here is derived from an EMBL/GenBank/DDBJ whole genome shotgun (WGS) entry which is preliminary data.</text>
</comment>
<proteinExistence type="predicted"/>